<keyword evidence="6 10" id="KW-0378">Hydrolase</keyword>
<dbReference type="CDD" id="cd01854">
    <property type="entry name" value="YjeQ_EngC"/>
    <property type="match status" value="1"/>
</dbReference>
<feature type="binding site" evidence="10">
    <location>
        <begin position="149"/>
        <end position="152"/>
    </location>
    <ligand>
        <name>GTP</name>
        <dbReference type="ChEBI" id="CHEBI:37565"/>
    </ligand>
</feature>
<dbReference type="PATRIC" id="fig|52689.4.peg.4035"/>
<dbReference type="GO" id="GO:0042274">
    <property type="term" value="P:ribosomal small subunit biogenesis"/>
    <property type="evidence" value="ECO:0007669"/>
    <property type="project" value="UniProtKB-UniRule"/>
</dbReference>
<evidence type="ECO:0000256" key="7">
    <source>
        <dbReference type="ARBA" id="ARBA00022833"/>
    </source>
</evidence>
<dbReference type="Gene3D" id="2.40.50.140">
    <property type="entry name" value="Nucleic acid-binding proteins"/>
    <property type="match status" value="1"/>
</dbReference>
<evidence type="ECO:0000313" key="13">
    <source>
        <dbReference type="EMBL" id="KNZ42728.1"/>
    </source>
</evidence>
<protein>
    <recommendedName>
        <fullName evidence="10">Small ribosomal subunit biogenesis GTPase RsgA</fullName>
        <ecNumber evidence="10">3.6.1.-</ecNumber>
    </recommendedName>
</protein>
<evidence type="ECO:0000256" key="6">
    <source>
        <dbReference type="ARBA" id="ARBA00022801"/>
    </source>
</evidence>
<dbReference type="PROSITE" id="PS51721">
    <property type="entry name" value="G_CP"/>
    <property type="match status" value="1"/>
</dbReference>
<dbReference type="Gene3D" id="1.10.40.50">
    <property type="entry name" value="Probable gtpase engc, domain 3"/>
    <property type="match status" value="1"/>
</dbReference>
<dbReference type="PROSITE" id="PS50936">
    <property type="entry name" value="ENGC_GTPASE"/>
    <property type="match status" value="1"/>
</dbReference>
<comment type="subcellular location">
    <subcellularLocation>
        <location evidence="10">Cytoplasm</location>
    </subcellularLocation>
</comment>
<comment type="subunit">
    <text evidence="10">Monomer. Associates with 30S ribosomal subunit, binds 16S rRNA.</text>
</comment>
<sequence>MKKLEAYGFTQNFKTEASRYSAFIPGRIISQSRDLYKVVTDQGEFFATLSGKFRHEANHLEEFPAVGDFVMLDRSNNENGNGIIHHVLTRKSSFERTAVGFKNEVQIVAANIDIVFICMSLNNDYNLSRLERYLSVAWNSGAVPVVVLTKADLCKNVPQKQAEIGSIALGADIVTTSSQDAASIDMLLPFIRENSTAAFIGSSGVGKSTLINCLAGKEILVTREIRQDDKGRHASTRRELILLPKGGVLIDTPGMRELGVDSVDLRQSFSDIDTLATQCRFKDCAHKKEPGCAVRSAVADGSLDPRRFENYIKLKKEARYEGLNSRQIEAEKTSEMFKDFGGVKNVRKIMKEKNKRGY</sequence>
<dbReference type="GO" id="GO:0005525">
    <property type="term" value="F:GTP binding"/>
    <property type="evidence" value="ECO:0007669"/>
    <property type="project" value="UniProtKB-UniRule"/>
</dbReference>
<evidence type="ECO:0000256" key="3">
    <source>
        <dbReference type="ARBA" id="ARBA00022723"/>
    </source>
</evidence>
<dbReference type="InterPro" id="IPR012340">
    <property type="entry name" value="NA-bd_OB-fold"/>
</dbReference>
<dbReference type="EC" id="3.6.1.-" evidence="10"/>
<reference evidence="14" key="1">
    <citation type="submission" date="2015-07" db="EMBL/GenBank/DDBJ databases">
        <title>Draft genome sequence of Acetobacterium bakii DSM 8293, a potential psychrophilic chemical producer through syngas fermentation.</title>
        <authorList>
            <person name="Song Y."/>
            <person name="Hwang S."/>
            <person name="Cho B.-K."/>
        </authorList>
    </citation>
    <scope>NUCLEOTIDE SEQUENCE [LARGE SCALE GENOMIC DNA]</scope>
    <source>
        <strain evidence="14">DSM 8239</strain>
    </source>
</reference>
<dbReference type="GO" id="GO:0046872">
    <property type="term" value="F:metal ion binding"/>
    <property type="evidence" value="ECO:0007669"/>
    <property type="project" value="UniProtKB-KW"/>
</dbReference>
<dbReference type="InterPro" id="IPR027417">
    <property type="entry name" value="P-loop_NTPase"/>
</dbReference>
<dbReference type="GO" id="GO:0005737">
    <property type="term" value="C:cytoplasm"/>
    <property type="evidence" value="ECO:0007669"/>
    <property type="project" value="UniProtKB-SubCell"/>
</dbReference>
<comment type="cofactor">
    <cofactor evidence="10">
        <name>Zn(2+)</name>
        <dbReference type="ChEBI" id="CHEBI:29105"/>
    </cofactor>
    <text evidence="10">Binds 1 zinc ion per subunit.</text>
</comment>
<keyword evidence="9 10" id="KW-0342">GTP-binding</keyword>
<dbReference type="InterPro" id="IPR004881">
    <property type="entry name" value="Ribosome_biogen_GTPase_RsgA"/>
</dbReference>
<dbReference type="STRING" id="52689.AKG39_04645"/>
<evidence type="ECO:0000259" key="11">
    <source>
        <dbReference type="PROSITE" id="PS50936"/>
    </source>
</evidence>
<dbReference type="GO" id="GO:0019843">
    <property type="term" value="F:rRNA binding"/>
    <property type="evidence" value="ECO:0007669"/>
    <property type="project" value="UniProtKB-KW"/>
</dbReference>
<dbReference type="SUPFAM" id="SSF52540">
    <property type="entry name" value="P-loop containing nucleoside triphosphate hydrolases"/>
    <property type="match status" value="1"/>
</dbReference>
<feature type="binding site" evidence="10">
    <location>
        <position position="292"/>
    </location>
    <ligand>
        <name>Zn(2+)</name>
        <dbReference type="ChEBI" id="CHEBI:29105"/>
    </ligand>
</feature>
<feature type="domain" description="CP-type G" evidence="12">
    <location>
        <begin position="102"/>
        <end position="258"/>
    </location>
</feature>
<dbReference type="Gene3D" id="3.40.50.300">
    <property type="entry name" value="P-loop containing nucleotide triphosphate hydrolases"/>
    <property type="match status" value="1"/>
</dbReference>
<keyword evidence="2 10" id="KW-0690">Ribosome biogenesis</keyword>
<accession>A0A0L6U2I7</accession>
<name>A0A0L6U2I7_9FIRM</name>
<dbReference type="Proteomes" id="UP000036873">
    <property type="component" value="Unassembled WGS sequence"/>
</dbReference>
<evidence type="ECO:0000256" key="1">
    <source>
        <dbReference type="ARBA" id="ARBA00022490"/>
    </source>
</evidence>
<evidence type="ECO:0000256" key="5">
    <source>
        <dbReference type="ARBA" id="ARBA00022741"/>
    </source>
</evidence>
<keyword evidence="3 10" id="KW-0479">Metal-binding</keyword>
<keyword evidence="8 10" id="KW-0694">RNA-binding</keyword>
<evidence type="ECO:0000256" key="8">
    <source>
        <dbReference type="ARBA" id="ARBA00022884"/>
    </source>
</evidence>
<evidence type="ECO:0000259" key="12">
    <source>
        <dbReference type="PROSITE" id="PS51721"/>
    </source>
</evidence>
<feature type="domain" description="EngC GTPase" evidence="11">
    <location>
        <begin position="110"/>
        <end position="256"/>
    </location>
</feature>
<dbReference type="PANTHER" id="PTHR32120">
    <property type="entry name" value="SMALL RIBOSOMAL SUBUNIT BIOGENESIS GTPASE RSGA"/>
    <property type="match status" value="1"/>
</dbReference>
<keyword evidence="5 10" id="KW-0547">Nucleotide-binding</keyword>
<dbReference type="EMBL" id="LGYO01000009">
    <property type="protein sequence ID" value="KNZ42728.1"/>
    <property type="molecule type" value="Genomic_DNA"/>
</dbReference>
<evidence type="ECO:0000313" key="14">
    <source>
        <dbReference type="Proteomes" id="UP000036873"/>
    </source>
</evidence>
<dbReference type="NCBIfam" id="TIGR00157">
    <property type="entry name" value="ribosome small subunit-dependent GTPase A"/>
    <property type="match status" value="1"/>
</dbReference>
<comment type="function">
    <text evidence="10">One of several proteins that assist in the late maturation steps of the functional core of the 30S ribosomal subunit. Helps release RbfA from mature subunits. May play a role in the assembly of ribosomal proteins into the subunit. Circularly permuted GTPase that catalyzes slow GTP hydrolysis, GTPase activity is stimulated by the 30S ribosomal subunit.</text>
</comment>
<evidence type="ECO:0000256" key="2">
    <source>
        <dbReference type="ARBA" id="ARBA00022517"/>
    </source>
</evidence>
<evidence type="ECO:0000256" key="10">
    <source>
        <dbReference type="HAMAP-Rule" id="MF_01820"/>
    </source>
</evidence>
<feature type="binding site" evidence="10">
    <location>
        <position position="279"/>
    </location>
    <ligand>
        <name>Zn(2+)</name>
        <dbReference type="ChEBI" id="CHEBI:29105"/>
    </ligand>
</feature>
<dbReference type="Pfam" id="PF03193">
    <property type="entry name" value="RsgA_GTPase"/>
    <property type="match status" value="1"/>
</dbReference>
<keyword evidence="1 10" id="KW-0963">Cytoplasm</keyword>
<dbReference type="InterPro" id="IPR010914">
    <property type="entry name" value="RsgA_GTPase_dom"/>
</dbReference>
<keyword evidence="14" id="KW-1185">Reference proteome</keyword>
<feature type="binding site" evidence="10">
    <location>
        <begin position="201"/>
        <end position="209"/>
    </location>
    <ligand>
        <name>GTP</name>
        <dbReference type="ChEBI" id="CHEBI:37565"/>
    </ligand>
</feature>
<dbReference type="InterPro" id="IPR030378">
    <property type="entry name" value="G_CP_dom"/>
</dbReference>
<comment type="caution">
    <text evidence="13">The sequence shown here is derived from an EMBL/GenBank/DDBJ whole genome shotgun (WGS) entry which is preliminary data.</text>
</comment>
<dbReference type="HAMAP" id="MF_01820">
    <property type="entry name" value="GTPase_RsgA"/>
    <property type="match status" value="1"/>
</dbReference>
<organism evidence="13 14">
    <name type="scientific">Acetobacterium bakii</name>
    <dbReference type="NCBI Taxonomy" id="52689"/>
    <lineage>
        <taxon>Bacteria</taxon>
        <taxon>Bacillati</taxon>
        <taxon>Bacillota</taxon>
        <taxon>Clostridia</taxon>
        <taxon>Eubacteriales</taxon>
        <taxon>Eubacteriaceae</taxon>
        <taxon>Acetobacterium</taxon>
    </lineage>
</organism>
<comment type="similarity">
    <text evidence="10">Belongs to the TRAFAC class YlqF/YawG GTPase family. RsgA subfamily.</text>
</comment>
<dbReference type="GO" id="GO:0003924">
    <property type="term" value="F:GTPase activity"/>
    <property type="evidence" value="ECO:0007669"/>
    <property type="project" value="UniProtKB-UniRule"/>
</dbReference>
<evidence type="ECO:0000256" key="9">
    <source>
        <dbReference type="ARBA" id="ARBA00023134"/>
    </source>
</evidence>
<dbReference type="SUPFAM" id="SSF50249">
    <property type="entry name" value="Nucleic acid-binding proteins"/>
    <property type="match status" value="1"/>
</dbReference>
<feature type="binding site" evidence="10">
    <location>
        <position position="286"/>
    </location>
    <ligand>
        <name>Zn(2+)</name>
        <dbReference type="ChEBI" id="CHEBI:29105"/>
    </ligand>
</feature>
<evidence type="ECO:0000256" key="4">
    <source>
        <dbReference type="ARBA" id="ARBA00022730"/>
    </source>
</evidence>
<dbReference type="PANTHER" id="PTHR32120:SF10">
    <property type="entry name" value="SMALL RIBOSOMAL SUBUNIT BIOGENESIS GTPASE RSGA"/>
    <property type="match status" value="1"/>
</dbReference>
<proteinExistence type="inferred from homology"/>
<keyword evidence="7 10" id="KW-0862">Zinc</keyword>
<dbReference type="AlphaFoldDB" id="A0A0L6U2I7"/>
<keyword evidence="4 10" id="KW-0699">rRNA-binding</keyword>
<gene>
    <name evidence="10" type="primary">rsgA</name>
    <name evidence="13" type="ORF">AKG39_04645</name>
</gene>
<feature type="binding site" evidence="10">
    <location>
        <position position="284"/>
    </location>
    <ligand>
        <name>Zn(2+)</name>
        <dbReference type="ChEBI" id="CHEBI:29105"/>
    </ligand>
</feature>